<evidence type="ECO:0000256" key="3">
    <source>
        <dbReference type="ARBA" id="ARBA00022722"/>
    </source>
</evidence>
<keyword evidence="7" id="KW-0460">Magnesium</keyword>
<name>A0A2K3PR50_TRIPR</name>
<reference evidence="11 12" key="1">
    <citation type="journal article" date="2014" name="Am. J. Bot.">
        <title>Genome assembly and annotation for red clover (Trifolium pratense; Fabaceae).</title>
        <authorList>
            <person name="Istvanek J."/>
            <person name="Jaros M."/>
            <person name="Krenek A."/>
            <person name="Repkova J."/>
        </authorList>
    </citation>
    <scope>NUCLEOTIDE SEQUENCE [LARGE SCALE GENOMIC DNA]</scope>
    <source>
        <strain evidence="12">cv. Tatra</strain>
        <tissue evidence="11">Young leaves</tissue>
    </source>
</reference>
<evidence type="ECO:0000256" key="1">
    <source>
        <dbReference type="ARBA" id="ARBA00001946"/>
    </source>
</evidence>
<comment type="similarity">
    <text evidence="2">Belongs to the RNase E/G family.</text>
</comment>
<dbReference type="GO" id="GO:0005737">
    <property type="term" value="C:cytoplasm"/>
    <property type="evidence" value="ECO:0007669"/>
    <property type="project" value="TreeGrafter"/>
</dbReference>
<dbReference type="PANTHER" id="PTHR30001">
    <property type="entry name" value="RIBONUCLEASE"/>
    <property type="match status" value="1"/>
</dbReference>
<dbReference type="AlphaFoldDB" id="A0A2K3PR50"/>
<dbReference type="Proteomes" id="UP000236291">
    <property type="component" value="Unassembled WGS sequence"/>
</dbReference>
<evidence type="ECO:0000256" key="9">
    <source>
        <dbReference type="ARBA" id="ARBA00023436"/>
    </source>
</evidence>
<dbReference type="InterPro" id="IPR019307">
    <property type="entry name" value="RNA-bd_AU-1/RNase_E/G"/>
</dbReference>
<dbReference type="Pfam" id="PF10150">
    <property type="entry name" value="RNase_E_G"/>
    <property type="match status" value="1"/>
</dbReference>
<keyword evidence="5" id="KW-0255">Endonuclease</keyword>
<evidence type="ECO:0000256" key="6">
    <source>
        <dbReference type="ARBA" id="ARBA00022801"/>
    </source>
</evidence>
<dbReference type="EMBL" id="ASHM01009658">
    <property type="protein sequence ID" value="PNY17763.1"/>
    <property type="molecule type" value="Genomic_DNA"/>
</dbReference>
<dbReference type="GO" id="GO:0003723">
    <property type="term" value="F:RNA binding"/>
    <property type="evidence" value="ECO:0007669"/>
    <property type="project" value="InterPro"/>
</dbReference>
<keyword evidence="3" id="KW-0540">Nuclease</keyword>
<evidence type="ECO:0000256" key="2">
    <source>
        <dbReference type="ARBA" id="ARBA00005522"/>
    </source>
</evidence>
<keyword evidence="6" id="KW-0378">Hydrolase</keyword>
<evidence type="ECO:0000313" key="12">
    <source>
        <dbReference type="Proteomes" id="UP000236291"/>
    </source>
</evidence>
<dbReference type="GO" id="GO:0006364">
    <property type="term" value="P:rRNA processing"/>
    <property type="evidence" value="ECO:0007669"/>
    <property type="project" value="TreeGrafter"/>
</dbReference>
<comment type="caution">
    <text evidence="11">The sequence shown here is derived from an EMBL/GenBank/DDBJ whole genome shotgun (WGS) entry which is preliminary data.</text>
</comment>
<comment type="function">
    <text evidence="9">Involved in intercistronic processing of primary transcripts from chloroplast operons. The endonucleolytic activity of the enzyme depends on the number of phosphates at the 5' end, is inhibited by structured RNA, and preferentially cleaves A/U-rich sequences.</text>
</comment>
<dbReference type="STRING" id="57577.A0A2K3PR50"/>
<protein>
    <submittedName>
        <fullName evidence="11">RNase E/G-like protein</fullName>
    </submittedName>
</protein>
<evidence type="ECO:0000256" key="5">
    <source>
        <dbReference type="ARBA" id="ARBA00022759"/>
    </source>
</evidence>
<evidence type="ECO:0000313" key="11">
    <source>
        <dbReference type="EMBL" id="PNY17763.1"/>
    </source>
</evidence>
<dbReference type="ExpressionAtlas" id="A0A2K3PR50">
    <property type="expression patterns" value="baseline"/>
</dbReference>
<reference evidence="11 12" key="2">
    <citation type="journal article" date="2017" name="Front. Plant Sci.">
        <title>Gene Classification and Mining of Molecular Markers Useful in Red Clover (Trifolium pratense) Breeding.</title>
        <authorList>
            <person name="Istvanek J."/>
            <person name="Dluhosova J."/>
            <person name="Dluhos P."/>
            <person name="Patkova L."/>
            <person name="Nedelnik J."/>
            <person name="Repkova J."/>
        </authorList>
    </citation>
    <scope>NUCLEOTIDE SEQUENCE [LARGE SCALE GENOMIC DNA]</scope>
    <source>
        <strain evidence="12">cv. Tatra</strain>
        <tissue evidence="11">Young leaves</tissue>
    </source>
</reference>
<proteinExistence type="inferred from homology"/>
<evidence type="ECO:0000259" key="10">
    <source>
        <dbReference type="Pfam" id="PF10150"/>
    </source>
</evidence>
<keyword evidence="4" id="KW-0479">Metal-binding</keyword>
<comment type="cofactor">
    <cofactor evidence="1">
        <name>Mg(2+)</name>
        <dbReference type="ChEBI" id="CHEBI:18420"/>
    </cofactor>
</comment>
<sequence>ANKRLVYEEVKKSIERDRSLVRISELSRNGLMEITRKRVRPSVTFMITEPCPCCHATGRVEALETSFSKIEQQICRILATMDRNGEPQNPKSWPKFILRVDHDMCEYLTSGKKTKLGILSSSLKVWILLKVARGFTRGSFEIKPYTDDKVDKNQQQQGAISKASTKRIASIYTLLSEKIKG</sequence>
<keyword evidence="8" id="KW-0694">RNA-binding</keyword>
<feature type="non-terminal residue" evidence="11">
    <location>
        <position position="1"/>
    </location>
</feature>
<dbReference type="PANTHER" id="PTHR30001:SF1">
    <property type="entry name" value="RIBONUCLEASE E_G-LIKE PROTEIN, CHLOROPLASTIC"/>
    <property type="match status" value="1"/>
</dbReference>
<feature type="domain" description="RNA-binding protein AU-1/Ribonuclease E/G" evidence="10">
    <location>
        <begin position="2"/>
        <end position="39"/>
    </location>
</feature>
<evidence type="ECO:0000256" key="8">
    <source>
        <dbReference type="ARBA" id="ARBA00022884"/>
    </source>
</evidence>
<dbReference type="Gene3D" id="3.40.1260.20">
    <property type="entry name" value="Ribonuclease E, catalytic domain"/>
    <property type="match status" value="1"/>
</dbReference>
<dbReference type="GO" id="GO:0004540">
    <property type="term" value="F:RNA nuclease activity"/>
    <property type="evidence" value="ECO:0007669"/>
    <property type="project" value="InterPro"/>
</dbReference>
<evidence type="ECO:0000256" key="7">
    <source>
        <dbReference type="ARBA" id="ARBA00022842"/>
    </source>
</evidence>
<accession>A0A2K3PR50</accession>
<dbReference type="InterPro" id="IPR004659">
    <property type="entry name" value="RNase_E/G"/>
</dbReference>
<organism evidence="11 12">
    <name type="scientific">Trifolium pratense</name>
    <name type="common">Red clover</name>
    <dbReference type="NCBI Taxonomy" id="57577"/>
    <lineage>
        <taxon>Eukaryota</taxon>
        <taxon>Viridiplantae</taxon>
        <taxon>Streptophyta</taxon>
        <taxon>Embryophyta</taxon>
        <taxon>Tracheophyta</taxon>
        <taxon>Spermatophyta</taxon>
        <taxon>Magnoliopsida</taxon>
        <taxon>eudicotyledons</taxon>
        <taxon>Gunneridae</taxon>
        <taxon>Pentapetalae</taxon>
        <taxon>rosids</taxon>
        <taxon>fabids</taxon>
        <taxon>Fabales</taxon>
        <taxon>Fabaceae</taxon>
        <taxon>Papilionoideae</taxon>
        <taxon>50 kb inversion clade</taxon>
        <taxon>NPAAA clade</taxon>
        <taxon>Hologalegina</taxon>
        <taxon>IRL clade</taxon>
        <taxon>Trifolieae</taxon>
        <taxon>Trifolium</taxon>
    </lineage>
</organism>
<gene>
    <name evidence="11" type="ORF">L195_g014515</name>
</gene>
<evidence type="ECO:0000256" key="4">
    <source>
        <dbReference type="ARBA" id="ARBA00022723"/>
    </source>
</evidence>